<evidence type="ECO:0000256" key="5">
    <source>
        <dbReference type="PROSITE-ProRule" id="PRU01240"/>
    </source>
</evidence>
<protein>
    <recommendedName>
        <fullName evidence="8">Peptidase S8/S53 domain-containing protein</fullName>
    </recommendedName>
</protein>
<dbReference type="Pfam" id="PF00082">
    <property type="entry name" value="Peptidase_S8"/>
    <property type="match status" value="1"/>
</dbReference>
<feature type="compositionally biased region" description="Low complexity" evidence="7">
    <location>
        <begin position="14"/>
        <end position="25"/>
    </location>
</feature>
<dbReference type="PROSITE" id="PS51892">
    <property type="entry name" value="SUBTILASE"/>
    <property type="match status" value="1"/>
</dbReference>
<evidence type="ECO:0000313" key="9">
    <source>
        <dbReference type="EMBL" id="KAL1838623.1"/>
    </source>
</evidence>
<evidence type="ECO:0000256" key="6">
    <source>
        <dbReference type="RuleBase" id="RU003355"/>
    </source>
</evidence>
<evidence type="ECO:0000256" key="7">
    <source>
        <dbReference type="SAM" id="MobiDB-lite"/>
    </source>
</evidence>
<feature type="compositionally biased region" description="Polar residues" evidence="7">
    <location>
        <begin position="26"/>
        <end position="35"/>
    </location>
</feature>
<feature type="region of interest" description="Disordered" evidence="7">
    <location>
        <begin position="1"/>
        <end position="35"/>
    </location>
</feature>
<gene>
    <name evidence="9" type="ORF">VTJ49DRAFT_2460</name>
</gene>
<feature type="active site" description="Charge relay system" evidence="5">
    <location>
        <position position="647"/>
    </location>
</feature>
<comment type="caution">
    <text evidence="9">The sequence shown here is derived from an EMBL/GenBank/DDBJ whole genome shotgun (WGS) entry which is preliminary data.</text>
</comment>
<dbReference type="Gene3D" id="3.40.50.200">
    <property type="entry name" value="Peptidase S8/S53 domain"/>
    <property type="match status" value="1"/>
</dbReference>
<organism evidence="9 10">
    <name type="scientific">Humicola insolens</name>
    <name type="common">Soft-rot fungus</name>
    <dbReference type="NCBI Taxonomy" id="85995"/>
    <lineage>
        <taxon>Eukaryota</taxon>
        <taxon>Fungi</taxon>
        <taxon>Dikarya</taxon>
        <taxon>Ascomycota</taxon>
        <taxon>Pezizomycotina</taxon>
        <taxon>Sordariomycetes</taxon>
        <taxon>Sordariomycetidae</taxon>
        <taxon>Sordariales</taxon>
        <taxon>Chaetomiaceae</taxon>
        <taxon>Mycothermus</taxon>
    </lineage>
</organism>
<dbReference type="CDD" id="cd00306">
    <property type="entry name" value="Peptidases_S8_S53"/>
    <property type="match status" value="1"/>
</dbReference>
<dbReference type="InterPro" id="IPR015500">
    <property type="entry name" value="Peptidase_S8_subtilisin-rel"/>
</dbReference>
<evidence type="ECO:0000256" key="4">
    <source>
        <dbReference type="ARBA" id="ARBA00022825"/>
    </source>
</evidence>
<feature type="region of interest" description="Disordered" evidence="7">
    <location>
        <begin position="367"/>
        <end position="394"/>
    </location>
</feature>
<evidence type="ECO:0000313" key="10">
    <source>
        <dbReference type="Proteomes" id="UP001583172"/>
    </source>
</evidence>
<dbReference type="EMBL" id="JAZGSY010000203">
    <property type="protein sequence ID" value="KAL1838623.1"/>
    <property type="molecule type" value="Genomic_DNA"/>
</dbReference>
<dbReference type="SUPFAM" id="SSF52743">
    <property type="entry name" value="Subtilisin-like"/>
    <property type="match status" value="1"/>
</dbReference>
<feature type="active site" description="Charge relay system" evidence="5">
    <location>
        <position position="839"/>
    </location>
</feature>
<dbReference type="PANTHER" id="PTHR43806:SF11">
    <property type="entry name" value="CEREVISIN-RELATED"/>
    <property type="match status" value="1"/>
</dbReference>
<sequence length="955" mass="105141">MPPSLPSPGSADETPGGQTTRPQQQSNLDLANSTRLAIQKTNHAKARFRERCDSAEKSCTDPETAVLDESEFTTIKSVLRADYEDELSQIAQELSEAISAALARGSRKEDMEVLSARAYLGQVYLHCKEFAKAEREYSGAFMVWKEIPRAHGGGVLDGELKCRSGLARAWMGAAATMPDPQSTRRRALRLVMRNLKERPSRGDVRLCDSLVMTIIQDTYGDGDATTIDDPAGATYWSHVDALQKTADCLDTNVPGAEAMLILLMLQVKTRMVQLLAVNLKAWGRAREVHEGMSELREHPSLRLETIEEERMRDAVKFTLTDLEYWDRNLSLEMYDYLRQQRANQMWLTIMTVIRALFQHLKKKSLGAGNKTDTKEKLGAGQTSYLGEKPSGGRAPSLLESLTNTRGTLGADQIPYSPREKSSGGGAPGLFEILGSQTTMQPIAMFNEKNQRLPTMLRSLRTHNPRKKSHVSKMLRSLKICNAGKTLDPKTTLGCDGLEPKLDAVPEFIGSLSRDTGLTALSDEGDENGGCCENNTRSGALFDSSHTGHSSGNTGHSRLSSEWMSRMKSFSRLTLKSTEASCLLGARVTVIDTGICADHPRISKVWQAKGGQVAGKPSRFRDFSEIKPGDNLETPSDHLDAPVDEDGHGTFIAWLLLSLVPGVQLSVARIGKTRKTIQDENPELLSYRVGKVSLKVIRQPHNSADAIEYAVDVWGSEIISISFGCQKSQVAKDALKKAVFKDVIVFAATGNSGNTKTPFPASEDGVFKVYSCTAFAKEDETTGTPSDSYNSFHTLGRDIESVWPSHLAENIGSNDGKQVHLKCKSSRNPRDTWTVMSGTSFATPIAAAMVAIIYQFYRAHETEINLRLKTTADKLTTISSVRHILKCMSTTSSGGINPIFYLHPPGPDTGSTFYFEPDDRRGTAGNSEDKRNVYGETYETFLIHRLAEAINGDYRR</sequence>
<dbReference type="InterPro" id="IPR050131">
    <property type="entry name" value="Peptidase_S8_subtilisin-like"/>
</dbReference>
<keyword evidence="10" id="KW-1185">Reference proteome</keyword>
<evidence type="ECO:0000256" key="3">
    <source>
        <dbReference type="ARBA" id="ARBA00022801"/>
    </source>
</evidence>
<accession>A0ABR3VBS3</accession>
<comment type="similarity">
    <text evidence="1 5 6">Belongs to the peptidase S8 family.</text>
</comment>
<feature type="domain" description="Peptidase S8/S53" evidence="8">
    <location>
        <begin position="585"/>
        <end position="874"/>
    </location>
</feature>
<keyword evidence="2 5" id="KW-0645">Protease</keyword>
<dbReference type="InterPro" id="IPR036852">
    <property type="entry name" value="Peptidase_S8/S53_dom_sf"/>
</dbReference>
<keyword evidence="4 5" id="KW-0720">Serine protease</keyword>
<evidence type="ECO:0000256" key="1">
    <source>
        <dbReference type="ARBA" id="ARBA00011073"/>
    </source>
</evidence>
<dbReference type="InterPro" id="IPR023827">
    <property type="entry name" value="Peptidase_S8_Asp-AS"/>
</dbReference>
<evidence type="ECO:0000256" key="2">
    <source>
        <dbReference type="ARBA" id="ARBA00022670"/>
    </source>
</evidence>
<proteinExistence type="inferred from homology"/>
<dbReference type="Proteomes" id="UP001583172">
    <property type="component" value="Unassembled WGS sequence"/>
</dbReference>
<dbReference type="InterPro" id="IPR000209">
    <property type="entry name" value="Peptidase_S8/S53_dom"/>
</dbReference>
<dbReference type="InterPro" id="IPR023828">
    <property type="entry name" value="Peptidase_S8_Ser-AS"/>
</dbReference>
<evidence type="ECO:0000259" key="8">
    <source>
        <dbReference type="Pfam" id="PF00082"/>
    </source>
</evidence>
<keyword evidence="3 5" id="KW-0378">Hydrolase</keyword>
<dbReference type="PANTHER" id="PTHR43806">
    <property type="entry name" value="PEPTIDASE S8"/>
    <property type="match status" value="1"/>
</dbReference>
<reference evidence="9 10" key="1">
    <citation type="journal article" date="2024" name="Commun. Biol.">
        <title>Comparative genomic analysis of thermophilic fungi reveals convergent evolutionary adaptations and gene losses.</title>
        <authorList>
            <person name="Steindorff A.S."/>
            <person name="Aguilar-Pontes M.V."/>
            <person name="Robinson A.J."/>
            <person name="Andreopoulos B."/>
            <person name="LaButti K."/>
            <person name="Kuo A."/>
            <person name="Mondo S."/>
            <person name="Riley R."/>
            <person name="Otillar R."/>
            <person name="Haridas S."/>
            <person name="Lipzen A."/>
            <person name="Grimwood J."/>
            <person name="Schmutz J."/>
            <person name="Clum A."/>
            <person name="Reid I.D."/>
            <person name="Moisan M.C."/>
            <person name="Butler G."/>
            <person name="Nguyen T.T.M."/>
            <person name="Dewar K."/>
            <person name="Conant G."/>
            <person name="Drula E."/>
            <person name="Henrissat B."/>
            <person name="Hansel C."/>
            <person name="Singer S."/>
            <person name="Hutchinson M.I."/>
            <person name="de Vries R.P."/>
            <person name="Natvig D.O."/>
            <person name="Powell A.J."/>
            <person name="Tsang A."/>
            <person name="Grigoriev I.V."/>
        </authorList>
    </citation>
    <scope>NUCLEOTIDE SEQUENCE [LARGE SCALE GENOMIC DNA]</scope>
    <source>
        <strain evidence="9 10">CBS 620.91</strain>
    </source>
</reference>
<dbReference type="PROSITE" id="PS00136">
    <property type="entry name" value="SUBTILASE_ASP"/>
    <property type="match status" value="1"/>
</dbReference>
<feature type="active site" description="Charge relay system" evidence="5">
    <location>
        <position position="591"/>
    </location>
</feature>
<dbReference type="PROSITE" id="PS00138">
    <property type="entry name" value="SUBTILASE_SER"/>
    <property type="match status" value="1"/>
</dbReference>
<dbReference type="PRINTS" id="PR00723">
    <property type="entry name" value="SUBTILISIN"/>
</dbReference>
<name>A0ABR3VBS3_HUMIN</name>